<dbReference type="PROSITE" id="PS00092">
    <property type="entry name" value="N6_MTASE"/>
    <property type="match status" value="1"/>
</dbReference>
<reference evidence="7" key="1">
    <citation type="journal article" date="2020" name="Nature">
        <title>Giant virus diversity and host interactions through global metagenomics.</title>
        <authorList>
            <person name="Schulz F."/>
            <person name="Roux S."/>
            <person name="Paez-Espino D."/>
            <person name="Jungbluth S."/>
            <person name="Walsh D.A."/>
            <person name="Denef V.J."/>
            <person name="McMahon K.D."/>
            <person name="Konstantinidis K.T."/>
            <person name="Eloe-Fadrosh E.A."/>
            <person name="Kyrpides N.C."/>
            <person name="Woyke T."/>
        </authorList>
    </citation>
    <scope>NUCLEOTIDE SEQUENCE</scope>
    <source>
        <strain evidence="7">GVMAG-S-1017244-22</strain>
    </source>
</reference>
<evidence type="ECO:0000256" key="4">
    <source>
        <dbReference type="ARBA" id="ARBA00022691"/>
    </source>
</evidence>
<keyword evidence="3" id="KW-0808">Transferase</keyword>
<proteinExistence type="predicted"/>
<dbReference type="InterPro" id="IPR011639">
    <property type="entry name" value="MethylTrfase_TaqI-like_dom"/>
</dbReference>
<comment type="catalytic activity">
    <reaction evidence="5">
        <text>a 2'-deoxyadenosine in DNA + S-adenosyl-L-methionine = an N(6)-methyl-2'-deoxyadenosine in DNA + S-adenosyl-L-homocysteine + H(+)</text>
        <dbReference type="Rhea" id="RHEA:15197"/>
        <dbReference type="Rhea" id="RHEA-COMP:12418"/>
        <dbReference type="Rhea" id="RHEA-COMP:12419"/>
        <dbReference type="ChEBI" id="CHEBI:15378"/>
        <dbReference type="ChEBI" id="CHEBI:57856"/>
        <dbReference type="ChEBI" id="CHEBI:59789"/>
        <dbReference type="ChEBI" id="CHEBI:90615"/>
        <dbReference type="ChEBI" id="CHEBI:90616"/>
        <dbReference type="EC" id="2.1.1.72"/>
    </reaction>
</comment>
<dbReference type="Gene3D" id="3.40.50.150">
    <property type="entry name" value="Vaccinia Virus protein VP39"/>
    <property type="match status" value="1"/>
</dbReference>
<dbReference type="GO" id="GO:0032259">
    <property type="term" value="P:methylation"/>
    <property type="evidence" value="ECO:0007669"/>
    <property type="project" value="UniProtKB-KW"/>
</dbReference>
<accession>A0A6C0LY44</accession>
<evidence type="ECO:0000313" key="7">
    <source>
        <dbReference type="EMBL" id="QHU34938.1"/>
    </source>
</evidence>
<evidence type="ECO:0000256" key="5">
    <source>
        <dbReference type="ARBA" id="ARBA00047942"/>
    </source>
</evidence>
<keyword evidence="2" id="KW-0489">Methyltransferase</keyword>
<dbReference type="AlphaFoldDB" id="A0A6C0LY44"/>
<dbReference type="PRINTS" id="PR00507">
    <property type="entry name" value="N12N6MTFRASE"/>
</dbReference>
<dbReference type="Pfam" id="PF07669">
    <property type="entry name" value="Eco57I"/>
    <property type="match status" value="1"/>
</dbReference>
<name>A0A6C0LY44_9ZZZZ</name>
<dbReference type="PANTHER" id="PTHR33841">
    <property type="entry name" value="DNA METHYLTRANSFERASE YEEA-RELATED"/>
    <property type="match status" value="1"/>
</dbReference>
<evidence type="ECO:0000256" key="3">
    <source>
        <dbReference type="ARBA" id="ARBA00022679"/>
    </source>
</evidence>
<keyword evidence="4" id="KW-0949">S-adenosyl-L-methionine</keyword>
<evidence type="ECO:0000256" key="1">
    <source>
        <dbReference type="ARBA" id="ARBA00011900"/>
    </source>
</evidence>
<dbReference type="EC" id="2.1.1.72" evidence="1"/>
<feature type="domain" description="Type II methyltransferase M.TaqI-like" evidence="6">
    <location>
        <begin position="64"/>
        <end position="189"/>
    </location>
</feature>
<sequence length="420" mass="49521">MELSNLKDDLIYFTKCDIFTPDNISKIMSSKLLNYGSLLDPCVGTGNLLKFINVENYDDIDIYEIKYDYLHQIIDNDKINKFNCDFIKTNIYKEYDNIILNPPYIKIQDLPLEYRYYINTNFELLNGGAIDIYYAFIIKSLNLLKETGIMVSITPNSYLYNKTSYKLRKYLFDNKLIREIIDFKDKKVFSNASVYCCITIFSKEPKTHLIYNDTSIDYNDILKNYSLFNFNSNDNTLRTICTIKNGIATLRNNIYIHSSKLYDEPCWKNITNGHSTKYIIYPYKNGKIIDENTFKAENILTYEYLLKNRDELLKRDNGNKTYPTWYAYGRSQSIKYINKKCIYIPCFIDPDPNIIHNNIFINENILHYSCICIEPNDEKDIDFIKNIIINNIDFIKNNSSKRSAGWINLNSSLLYNLPLY</sequence>
<dbReference type="GO" id="GO:0003676">
    <property type="term" value="F:nucleic acid binding"/>
    <property type="evidence" value="ECO:0007669"/>
    <property type="project" value="InterPro"/>
</dbReference>
<dbReference type="EMBL" id="MN740581">
    <property type="protein sequence ID" value="QHU34938.1"/>
    <property type="molecule type" value="Genomic_DNA"/>
</dbReference>
<organism evidence="7">
    <name type="scientific">viral metagenome</name>
    <dbReference type="NCBI Taxonomy" id="1070528"/>
    <lineage>
        <taxon>unclassified sequences</taxon>
        <taxon>metagenomes</taxon>
        <taxon>organismal metagenomes</taxon>
    </lineage>
</organism>
<dbReference type="PANTHER" id="PTHR33841:SF1">
    <property type="entry name" value="DNA METHYLTRANSFERASE A"/>
    <property type="match status" value="1"/>
</dbReference>
<dbReference type="InterPro" id="IPR050953">
    <property type="entry name" value="N4_N6_ade-DNA_methylase"/>
</dbReference>
<evidence type="ECO:0000259" key="6">
    <source>
        <dbReference type="Pfam" id="PF07669"/>
    </source>
</evidence>
<protein>
    <recommendedName>
        <fullName evidence="1">site-specific DNA-methyltransferase (adenine-specific)</fullName>
        <ecNumber evidence="1">2.1.1.72</ecNumber>
    </recommendedName>
</protein>
<dbReference type="GO" id="GO:0006304">
    <property type="term" value="P:DNA modification"/>
    <property type="evidence" value="ECO:0007669"/>
    <property type="project" value="InterPro"/>
</dbReference>
<dbReference type="GO" id="GO:0009007">
    <property type="term" value="F:site-specific DNA-methyltransferase (adenine-specific) activity"/>
    <property type="evidence" value="ECO:0007669"/>
    <property type="project" value="UniProtKB-EC"/>
</dbReference>
<evidence type="ECO:0000256" key="2">
    <source>
        <dbReference type="ARBA" id="ARBA00022603"/>
    </source>
</evidence>
<dbReference type="SUPFAM" id="SSF53335">
    <property type="entry name" value="S-adenosyl-L-methionine-dependent methyltransferases"/>
    <property type="match status" value="1"/>
</dbReference>
<dbReference type="InterPro" id="IPR002052">
    <property type="entry name" value="DNA_methylase_N6_adenine_CS"/>
</dbReference>
<dbReference type="InterPro" id="IPR029063">
    <property type="entry name" value="SAM-dependent_MTases_sf"/>
</dbReference>